<accession>A0A2N3LDX6</accession>
<dbReference type="InterPro" id="IPR029070">
    <property type="entry name" value="Chitinase_insertion_sf"/>
</dbReference>
<gene>
    <name evidence="5" type="ORF">CWO92_22810</name>
</gene>
<feature type="domain" description="GH18" evidence="4">
    <location>
        <begin position="150"/>
        <end position="470"/>
    </location>
</feature>
<evidence type="ECO:0000259" key="3">
    <source>
        <dbReference type="PROSITE" id="PS51782"/>
    </source>
</evidence>
<dbReference type="OrthoDB" id="9769314at2"/>
<dbReference type="EMBL" id="PIQO01000029">
    <property type="protein sequence ID" value="PKR82734.1"/>
    <property type="molecule type" value="Genomic_DNA"/>
</dbReference>
<dbReference type="Gene3D" id="3.10.50.10">
    <property type="match status" value="1"/>
</dbReference>
<feature type="domain" description="LysM" evidence="3">
    <location>
        <begin position="2"/>
        <end position="46"/>
    </location>
</feature>
<dbReference type="GO" id="GO:0012505">
    <property type="term" value="C:endomembrane system"/>
    <property type="evidence" value="ECO:0007669"/>
    <property type="project" value="TreeGrafter"/>
</dbReference>
<dbReference type="GO" id="GO:0005975">
    <property type="term" value="P:carbohydrate metabolic process"/>
    <property type="evidence" value="ECO:0007669"/>
    <property type="project" value="InterPro"/>
</dbReference>
<dbReference type="RefSeq" id="WP_101356511.1">
    <property type="nucleotide sequence ID" value="NZ_PIQO01000029.1"/>
</dbReference>
<evidence type="ECO:0000256" key="1">
    <source>
        <dbReference type="ARBA" id="ARBA00022801"/>
    </source>
</evidence>
<dbReference type="InterPro" id="IPR011583">
    <property type="entry name" value="Chitinase_II/V-like_cat"/>
</dbReference>
<dbReference type="AlphaFoldDB" id="A0A2N3LDX6"/>
<evidence type="ECO:0000256" key="2">
    <source>
        <dbReference type="ARBA" id="ARBA00023295"/>
    </source>
</evidence>
<evidence type="ECO:0000313" key="5">
    <source>
        <dbReference type="EMBL" id="PKR82734.1"/>
    </source>
</evidence>
<dbReference type="GO" id="GO:0016798">
    <property type="term" value="F:hydrolase activity, acting on glycosyl bonds"/>
    <property type="evidence" value="ECO:0007669"/>
    <property type="project" value="UniProtKB-KW"/>
</dbReference>
<dbReference type="InterPro" id="IPR036779">
    <property type="entry name" value="LysM_dom_sf"/>
</dbReference>
<dbReference type="CDD" id="cd00118">
    <property type="entry name" value="LysM"/>
    <property type="match status" value="3"/>
</dbReference>
<dbReference type="InterPro" id="IPR018392">
    <property type="entry name" value="LysM"/>
</dbReference>
<dbReference type="SUPFAM" id="SSF54106">
    <property type="entry name" value="LysM domain"/>
    <property type="match status" value="3"/>
</dbReference>
<name>A0A2N3LDX6_9BACI</name>
<dbReference type="InterPro" id="IPR041704">
    <property type="entry name" value="CFLE_GH18"/>
</dbReference>
<feature type="domain" description="LysM" evidence="3">
    <location>
        <begin position="98"/>
        <end position="142"/>
    </location>
</feature>
<keyword evidence="1" id="KW-0378">Hydrolase</keyword>
<dbReference type="PROSITE" id="PS51782">
    <property type="entry name" value="LYSM"/>
    <property type="match status" value="3"/>
</dbReference>
<dbReference type="InterPro" id="IPR017853">
    <property type="entry name" value="GH"/>
</dbReference>
<dbReference type="GO" id="GO:0070492">
    <property type="term" value="F:oligosaccharide binding"/>
    <property type="evidence" value="ECO:0007669"/>
    <property type="project" value="TreeGrafter"/>
</dbReference>
<dbReference type="CDD" id="cd02874">
    <property type="entry name" value="GH18_CFLE_spore_hydrolase"/>
    <property type="match status" value="1"/>
</dbReference>
<dbReference type="PANTHER" id="PTHR46066">
    <property type="entry name" value="CHITINASE DOMAIN-CONTAINING PROTEIN 1 FAMILY MEMBER"/>
    <property type="match status" value="1"/>
</dbReference>
<dbReference type="PANTHER" id="PTHR46066:SF2">
    <property type="entry name" value="CHITINASE DOMAIN-CONTAINING PROTEIN 1"/>
    <property type="match status" value="1"/>
</dbReference>
<reference evidence="5 6" key="1">
    <citation type="submission" date="2017-11" db="EMBL/GenBank/DDBJ databases">
        <title>Bacillus camelliae sp. nov., isolated from pu'er tea.</title>
        <authorList>
            <person name="Niu L."/>
        </authorList>
    </citation>
    <scope>NUCLEOTIDE SEQUENCE [LARGE SCALE GENOMIC DNA]</scope>
    <source>
        <strain evidence="5 6">7578-1</strain>
    </source>
</reference>
<dbReference type="SMART" id="SM00257">
    <property type="entry name" value="LysM"/>
    <property type="match status" value="3"/>
</dbReference>
<organism evidence="5 6">
    <name type="scientific">Heyndrickxia camelliae</name>
    <dbReference type="NCBI Taxonomy" id="1707093"/>
    <lineage>
        <taxon>Bacteria</taxon>
        <taxon>Bacillati</taxon>
        <taxon>Bacillota</taxon>
        <taxon>Bacilli</taxon>
        <taxon>Bacillales</taxon>
        <taxon>Bacillaceae</taxon>
        <taxon>Heyndrickxia</taxon>
    </lineage>
</organism>
<dbReference type="SUPFAM" id="SSF51445">
    <property type="entry name" value="(Trans)glycosidases"/>
    <property type="match status" value="1"/>
</dbReference>
<evidence type="ECO:0000313" key="6">
    <source>
        <dbReference type="Proteomes" id="UP000233440"/>
    </source>
</evidence>
<dbReference type="InterPro" id="IPR001223">
    <property type="entry name" value="Glyco_hydro18_cat"/>
</dbReference>
<dbReference type="PROSITE" id="PS51910">
    <property type="entry name" value="GH18_2"/>
    <property type="match status" value="1"/>
</dbReference>
<evidence type="ECO:0000259" key="4">
    <source>
        <dbReference type="PROSITE" id="PS51910"/>
    </source>
</evidence>
<dbReference type="Pfam" id="PF00704">
    <property type="entry name" value="Glyco_hydro_18"/>
    <property type="match status" value="1"/>
</dbReference>
<dbReference type="GO" id="GO:0008061">
    <property type="term" value="F:chitin binding"/>
    <property type="evidence" value="ECO:0007669"/>
    <property type="project" value="InterPro"/>
</dbReference>
<comment type="caution">
    <text evidence="5">The sequence shown here is derived from an EMBL/GenBank/DDBJ whole genome shotgun (WGS) entry which is preliminary data.</text>
</comment>
<protein>
    <submittedName>
        <fullName evidence="5">Spore gernimation protein</fullName>
    </submittedName>
</protein>
<proteinExistence type="predicted"/>
<keyword evidence="2" id="KW-0326">Glycosidase</keyword>
<keyword evidence="6" id="KW-1185">Reference proteome</keyword>
<sequence>MKIHVVQSGDTLWRISQNYGTSIQQIIAANGLDDANRLVLGEALVIPNPYQQYVVQHGDSLWQIANRFGVSIQEIADANQLTATSLIYIGQMLTIPVIYHIVQPGETLWAIANKYGSTISAIVQANQIQDPERLFVGQRLRIPETPKPTIEVNTYVTATGQAGANTVTPLTPYFTYVSPFSHNVNEDGSITSLNDDKIISTARNRGVSPLLVLTNFVDSKFDSDRAALILRNPNLQNTLINNILTMIRQKGYQGLNIDFEYIYPEDKENYNNFLRKVVEQLHPEGYSVSTALAPKVREDQEGLLYEAHDYAAHGKIVDFVMLMTYEWGWAGGKPWAIAPINEVRKVLDYAVTAIPREKILMGVPLYGRDWKIPWVQGTFAKTVSSKEAVNLAKKYGAAISYNTTYQSPFFRYTDTSRQKHEVWFEDARSIQAKYDLVKEYNLLGIGYWVLGPSFPQNWQVLQANFNIRKL</sequence>
<dbReference type="SMART" id="SM00636">
    <property type="entry name" value="Glyco_18"/>
    <property type="match status" value="1"/>
</dbReference>
<feature type="domain" description="LysM" evidence="3">
    <location>
        <begin position="51"/>
        <end position="95"/>
    </location>
</feature>
<dbReference type="Gene3D" id="3.10.350.10">
    <property type="entry name" value="LysM domain"/>
    <property type="match status" value="3"/>
</dbReference>
<dbReference type="Pfam" id="PF01476">
    <property type="entry name" value="LysM"/>
    <property type="match status" value="3"/>
</dbReference>
<dbReference type="Proteomes" id="UP000233440">
    <property type="component" value="Unassembled WGS sequence"/>
</dbReference>
<dbReference type="Gene3D" id="3.20.20.80">
    <property type="entry name" value="Glycosidases"/>
    <property type="match status" value="1"/>
</dbReference>